<gene>
    <name evidence="1" type="ORF">CC1G_14454</name>
</gene>
<evidence type="ECO:0000313" key="2">
    <source>
        <dbReference type="Proteomes" id="UP000001861"/>
    </source>
</evidence>
<comment type="caution">
    <text evidence="1">The sequence shown here is derived from an EMBL/GenBank/DDBJ whole genome shotgun (WGS) entry which is preliminary data.</text>
</comment>
<organism evidence="1 2">
    <name type="scientific">Coprinopsis cinerea (strain Okayama-7 / 130 / ATCC MYA-4618 / FGSC 9003)</name>
    <name type="common">Inky cap fungus</name>
    <name type="synonym">Hormographiella aspergillata</name>
    <dbReference type="NCBI Taxonomy" id="240176"/>
    <lineage>
        <taxon>Eukaryota</taxon>
        <taxon>Fungi</taxon>
        <taxon>Dikarya</taxon>
        <taxon>Basidiomycota</taxon>
        <taxon>Agaricomycotina</taxon>
        <taxon>Agaricomycetes</taxon>
        <taxon>Agaricomycetidae</taxon>
        <taxon>Agaricales</taxon>
        <taxon>Agaricineae</taxon>
        <taxon>Psathyrellaceae</taxon>
        <taxon>Coprinopsis</taxon>
    </lineage>
</organism>
<protein>
    <submittedName>
        <fullName evidence="1">Uncharacterized protein</fullName>
    </submittedName>
</protein>
<sequence length="83" mass="9747">MGHMKEYLEWKQTFTISRKLDSKKVHQILNVGDGGTPWPDPFVSPRISYDARRPRKRHFPGCRSEVPEDIEIQDSGEKYFRAV</sequence>
<dbReference type="InParanoid" id="D6RLU8"/>
<dbReference type="KEGG" id="cci:CC1G_14454"/>
<reference evidence="1 2" key="1">
    <citation type="journal article" date="2010" name="Proc. Natl. Acad. Sci. U.S.A.">
        <title>Insights into evolution of multicellular fungi from the assembled chromosomes of the mushroom Coprinopsis cinerea (Coprinus cinereus).</title>
        <authorList>
            <person name="Stajich J.E."/>
            <person name="Wilke S.K."/>
            <person name="Ahren D."/>
            <person name="Au C.H."/>
            <person name="Birren B.W."/>
            <person name="Borodovsky M."/>
            <person name="Burns C."/>
            <person name="Canback B."/>
            <person name="Casselton L.A."/>
            <person name="Cheng C.K."/>
            <person name="Deng J."/>
            <person name="Dietrich F.S."/>
            <person name="Fargo D.C."/>
            <person name="Farman M.L."/>
            <person name="Gathman A.C."/>
            <person name="Goldberg J."/>
            <person name="Guigo R."/>
            <person name="Hoegger P.J."/>
            <person name="Hooker J.B."/>
            <person name="Huggins A."/>
            <person name="James T.Y."/>
            <person name="Kamada T."/>
            <person name="Kilaru S."/>
            <person name="Kodira C."/>
            <person name="Kues U."/>
            <person name="Kupfer D."/>
            <person name="Kwan H.S."/>
            <person name="Lomsadze A."/>
            <person name="Li W."/>
            <person name="Lilly W.W."/>
            <person name="Ma L.J."/>
            <person name="Mackey A.J."/>
            <person name="Manning G."/>
            <person name="Martin F."/>
            <person name="Muraguchi H."/>
            <person name="Natvig D.O."/>
            <person name="Palmerini H."/>
            <person name="Ramesh M.A."/>
            <person name="Rehmeyer C.J."/>
            <person name="Roe B.A."/>
            <person name="Shenoy N."/>
            <person name="Stanke M."/>
            <person name="Ter-Hovhannisyan V."/>
            <person name="Tunlid A."/>
            <person name="Velagapudi R."/>
            <person name="Vision T.J."/>
            <person name="Zeng Q."/>
            <person name="Zolan M.E."/>
            <person name="Pukkila P.J."/>
        </authorList>
    </citation>
    <scope>NUCLEOTIDE SEQUENCE [LARGE SCALE GENOMIC DNA]</scope>
    <source>
        <strain evidence="2">Okayama-7 / 130 / ATCC MYA-4618 / FGSC 9003</strain>
    </source>
</reference>
<dbReference type="AlphaFoldDB" id="D6RLU8"/>
<dbReference type="VEuPathDB" id="FungiDB:CC1G_14454"/>
<evidence type="ECO:0000313" key="1">
    <source>
        <dbReference type="EMBL" id="EFI27962.1"/>
    </source>
</evidence>
<proteinExistence type="predicted"/>
<dbReference type="HOGENOM" id="CLU_2542494_0_0_1"/>
<name>D6RLU8_COPC7</name>
<dbReference type="RefSeq" id="XP_002911456.1">
    <property type="nucleotide sequence ID" value="XM_002911410.1"/>
</dbReference>
<dbReference type="Proteomes" id="UP000001861">
    <property type="component" value="Unassembled WGS sequence"/>
</dbReference>
<dbReference type="EMBL" id="AACS02000004">
    <property type="protein sequence ID" value="EFI27962.1"/>
    <property type="molecule type" value="Genomic_DNA"/>
</dbReference>
<accession>D6RLU8</accession>
<dbReference type="GeneID" id="9379455"/>
<keyword evidence="2" id="KW-1185">Reference proteome</keyword>